<evidence type="ECO:0000256" key="4">
    <source>
        <dbReference type="ARBA" id="ARBA00022801"/>
    </source>
</evidence>
<accession>A0A9X4KR35</accession>
<dbReference type="GO" id="GO:0003906">
    <property type="term" value="F:DNA-(apurinic or apyrimidinic site) endonuclease activity"/>
    <property type="evidence" value="ECO:0007669"/>
    <property type="project" value="TreeGrafter"/>
</dbReference>
<dbReference type="GO" id="GO:0008081">
    <property type="term" value="F:phosphoric diester hydrolase activity"/>
    <property type="evidence" value="ECO:0007669"/>
    <property type="project" value="TreeGrafter"/>
</dbReference>
<dbReference type="PROSITE" id="PS00727">
    <property type="entry name" value="AP_NUCLEASE_F1_2"/>
    <property type="match status" value="1"/>
</dbReference>
<keyword evidence="11" id="KW-1185">Reference proteome</keyword>
<gene>
    <name evidence="10" type="ORF">OMP40_08065</name>
</gene>
<keyword evidence="5 7" id="KW-0460">Magnesium</keyword>
<feature type="binding site" evidence="7">
    <location>
        <position position="242"/>
    </location>
    <ligand>
        <name>Mg(2+)</name>
        <dbReference type="ChEBI" id="CHEBI:18420"/>
        <label>1</label>
    </ligand>
</feature>
<dbReference type="GO" id="GO:0006284">
    <property type="term" value="P:base-excision repair"/>
    <property type="evidence" value="ECO:0007669"/>
    <property type="project" value="TreeGrafter"/>
</dbReference>
<feature type="site" description="Important for catalytic activity" evidence="8">
    <location>
        <position position="216"/>
    </location>
</feature>
<dbReference type="EMBL" id="JAPDIA010000003">
    <property type="protein sequence ID" value="MDG0809340.1"/>
    <property type="molecule type" value="Genomic_DNA"/>
</dbReference>
<evidence type="ECO:0000313" key="11">
    <source>
        <dbReference type="Proteomes" id="UP001153404"/>
    </source>
</evidence>
<comment type="caution">
    <text evidence="10">The sequence shown here is derived from an EMBL/GenBank/DDBJ whole genome shotgun (WGS) entry which is preliminary data.</text>
</comment>
<name>A0A9X4KR35_9BACL</name>
<reference evidence="10" key="1">
    <citation type="submission" date="2022-10" db="EMBL/GenBank/DDBJ databases">
        <title>Comparative genomic analysis of Cohnella hashimotonis sp. nov., isolated from the International Space Station.</title>
        <authorList>
            <person name="Simpson A."/>
            <person name="Venkateswaran K."/>
        </authorList>
    </citation>
    <scope>NUCLEOTIDE SEQUENCE</scope>
    <source>
        <strain evidence="10">DSM 28161</strain>
    </source>
</reference>
<dbReference type="InterPro" id="IPR005135">
    <property type="entry name" value="Endo/exonuclease/phosphatase"/>
</dbReference>
<feature type="binding site" evidence="7">
    <location>
        <position position="35"/>
    </location>
    <ligand>
        <name>Mg(2+)</name>
        <dbReference type="ChEBI" id="CHEBI:18420"/>
        <label>1</label>
    </ligand>
</feature>
<dbReference type="Pfam" id="PF03372">
    <property type="entry name" value="Exo_endo_phos"/>
    <property type="match status" value="1"/>
</dbReference>
<evidence type="ECO:0000256" key="1">
    <source>
        <dbReference type="ARBA" id="ARBA00001936"/>
    </source>
</evidence>
<sequence length="261" mass="29892">MKLASWNVNGLRAAMNKGFGEYFDALDADLFCVQETKLQEGQLSVDHGERYGQYWNYAKQKGYSGTAVFTKRKPLSVRYGIEEDAEEEGRILTLEFEGFYLVNVYTPNARRDLSRLDLRLAWEDRFRRYLTELDAIKPVVVCGDLNVAHEEIDLKNPKPNRGNAGFTDEERAKMSELLGAGFVDTFRHLYPDRTDVYSWWSYMPGVRARNVGWRIDYFLVSARLAPFVREASTDCAVMGSDHCPVLLELDDSVWDGVGANR</sequence>
<feature type="active site" description="Proton donor/acceptor" evidence="6">
    <location>
        <position position="144"/>
    </location>
</feature>
<dbReference type="PROSITE" id="PS51435">
    <property type="entry name" value="AP_NUCLEASE_F1_4"/>
    <property type="match status" value="1"/>
</dbReference>
<comment type="similarity">
    <text evidence="2">Belongs to the DNA repair enzymes AP/ExoA family.</text>
</comment>
<keyword evidence="3 7" id="KW-0479">Metal-binding</keyword>
<dbReference type="Gene3D" id="3.60.10.10">
    <property type="entry name" value="Endonuclease/exonuclease/phosphatase"/>
    <property type="match status" value="1"/>
</dbReference>
<feature type="binding site" evidence="7">
    <location>
        <position position="146"/>
    </location>
    <ligand>
        <name>Mg(2+)</name>
        <dbReference type="ChEBI" id="CHEBI:18420"/>
        <label>1</label>
    </ligand>
</feature>
<feature type="site" description="Interaction with DNA substrate" evidence="8">
    <location>
        <position position="242"/>
    </location>
</feature>
<feature type="active site" description="Proton acceptor" evidence="6">
    <location>
        <position position="242"/>
    </location>
</feature>
<feature type="domain" description="Endonuclease/exonuclease/phosphatase" evidence="9">
    <location>
        <begin position="4"/>
        <end position="242"/>
    </location>
</feature>
<organism evidence="10 11">
    <name type="scientific">Cohnella rhizosphaerae</name>
    <dbReference type="NCBI Taxonomy" id="1457232"/>
    <lineage>
        <taxon>Bacteria</taxon>
        <taxon>Bacillati</taxon>
        <taxon>Bacillota</taxon>
        <taxon>Bacilli</taxon>
        <taxon>Bacillales</taxon>
        <taxon>Paenibacillaceae</taxon>
        <taxon>Cohnella</taxon>
    </lineage>
</organism>
<evidence type="ECO:0000313" key="10">
    <source>
        <dbReference type="EMBL" id="MDG0809340.1"/>
    </source>
</evidence>
<comment type="cofactor">
    <cofactor evidence="7">
        <name>Mg(2+)</name>
        <dbReference type="ChEBI" id="CHEBI:18420"/>
    </cofactor>
    <cofactor evidence="7">
        <name>Mn(2+)</name>
        <dbReference type="ChEBI" id="CHEBI:29035"/>
    </cofactor>
    <text evidence="7">Probably binds two magnesium or manganese ions per subunit.</text>
</comment>
<dbReference type="PROSITE" id="PS00726">
    <property type="entry name" value="AP_NUCLEASE_F1_1"/>
    <property type="match status" value="1"/>
</dbReference>
<feature type="binding site" evidence="7">
    <location>
        <position position="241"/>
    </location>
    <ligand>
        <name>Mg(2+)</name>
        <dbReference type="ChEBI" id="CHEBI:18420"/>
        <label>1</label>
    </ligand>
</feature>
<comment type="cofactor">
    <cofactor evidence="1">
        <name>Mn(2+)</name>
        <dbReference type="ChEBI" id="CHEBI:29035"/>
    </cofactor>
</comment>
<dbReference type="CDD" id="cd09087">
    <property type="entry name" value="Ape1-like_AP-endo"/>
    <property type="match status" value="1"/>
</dbReference>
<feature type="active site" evidence="6">
    <location>
        <position position="105"/>
    </location>
</feature>
<dbReference type="PANTHER" id="PTHR22748">
    <property type="entry name" value="AP ENDONUCLEASE"/>
    <property type="match status" value="1"/>
</dbReference>
<feature type="binding site" evidence="7">
    <location>
        <position position="7"/>
    </location>
    <ligand>
        <name>Mg(2+)</name>
        <dbReference type="ChEBI" id="CHEBI:18420"/>
        <label>1</label>
    </ligand>
</feature>
<feature type="binding site" evidence="7">
    <location>
        <position position="144"/>
    </location>
    <ligand>
        <name>Mg(2+)</name>
        <dbReference type="ChEBI" id="CHEBI:18420"/>
        <label>1</label>
    </ligand>
</feature>
<keyword evidence="7" id="KW-0464">Manganese</keyword>
<keyword evidence="4" id="KW-0378">Hydrolase</keyword>
<dbReference type="PROSITE" id="PS00728">
    <property type="entry name" value="AP_NUCLEASE_F1_3"/>
    <property type="match status" value="1"/>
</dbReference>
<dbReference type="Proteomes" id="UP001153404">
    <property type="component" value="Unassembled WGS sequence"/>
</dbReference>
<protein>
    <submittedName>
        <fullName evidence="10">Exodeoxyribonuclease III</fullName>
    </submittedName>
</protein>
<dbReference type="InterPro" id="IPR036691">
    <property type="entry name" value="Endo/exonu/phosph_ase_sf"/>
</dbReference>
<dbReference type="GO" id="GO:0003677">
    <property type="term" value="F:DNA binding"/>
    <property type="evidence" value="ECO:0007669"/>
    <property type="project" value="InterPro"/>
</dbReference>
<dbReference type="NCBIfam" id="TIGR00633">
    <property type="entry name" value="xth"/>
    <property type="match status" value="1"/>
</dbReference>
<proteinExistence type="inferred from homology"/>
<dbReference type="NCBIfam" id="TIGR00195">
    <property type="entry name" value="exoDNase_III"/>
    <property type="match status" value="1"/>
</dbReference>
<dbReference type="InterPro" id="IPR004808">
    <property type="entry name" value="AP_endonuc_1"/>
</dbReference>
<dbReference type="RefSeq" id="WP_277530582.1">
    <property type="nucleotide sequence ID" value="NZ_JAPDIA010000003.1"/>
</dbReference>
<evidence type="ECO:0000259" key="9">
    <source>
        <dbReference type="Pfam" id="PF03372"/>
    </source>
</evidence>
<dbReference type="SUPFAM" id="SSF56219">
    <property type="entry name" value="DNase I-like"/>
    <property type="match status" value="1"/>
</dbReference>
<dbReference type="PANTHER" id="PTHR22748:SF6">
    <property type="entry name" value="DNA-(APURINIC OR APYRIMIDINIC SITE) ENDONUCLEASE"/>
    <property type="match status" value="1"/>
</dbReference>
<dbReference type="GO" id="GO:0046872">
    <property type="term" value="F:metal ion binding"/>
    <property type="evidence" value="ECO:0007669"/>
    <property type="project" value="UniProtKB-KW"/>
</dbReference>
<dbReference type="GO" id="GO:0008311">
    <property type="term" value="F:double-stranded DNA 3'-5' DNA exonuclease activity"/>
    <property type="evidence" value="ECO:0007669"/>
    <property type="project" value="TreeGrafter"/>
</dbReference>
<dbReference type="InterPro" id="IPR020848">
    <property type="entry name" value="AP_endonuclease_F1_CS"/>
</dbReference>
<evidence type="ECO:0000256" key="5">
    <source>
        <dbReference type="ARBA" id="ARBA00022842"/>
    </source>
</evidence>
<evidence type="ECO:0000256" key="3">
    <source>
        <dbReference type="ARBA" id="ARBA00022723"/>
    </source>
</evidence>
<evidence type="ECO:0000256" key="8">
    <source>
        <dbReference type="PIRSR" id="PIRSR604808-3"/>
    </source>
</evidence>
<dbReference type="AlphaFoldDB" id="A0A9X4KR35"/>
<feature type="site" description="Transition state stabilizer" evidence="8">
    <location>
        <position position="146"/>
    </location>
</feature>
<dbReference type="InterPro" id="IPR020847">
    <property type="entry name" value="AP_endonuclease_F1_BS"/>
</dbReference>
<evidence type="ECO:0000256" key="6">
    <source>
        <dbReference type="PIRSR" id="PIRSR604808-1"/>
    </source>
</evidence>
<evidence type="ECO:0000256" key="7">
    <source>
        <dbReference type="PIRSR" id="PIRSR604808-2"/>
    </source>
</evidence>
<evidence type="ECO:0000256" key="2">
    <source>
        <dbReference type="ARBA" id="ARBA00007092"/>
    </source>
</evidence>